<keyword evidence="29" id="KW-1185">Reference proteome</keyword>
<keyword evidence="14" id="KW-0968">Cytoplasmic vesicle</keyword>
<evidence type="ECO:0000256" key="10">
    <source>
        <dbReference type="ARBA" id="ARBA00023018"/>
    </source>
</evidence>
<dbReference type="PANTHER" id="PTHR11662:SF455">
    <property type="entry name" value="GH23975P"/>
    <property type="match status" value="1"/>
</dbReference>
<dbReference type="GO" id="GO:0005765">
    <property type="term" value="C:lysosomal membrane"/>
    <property type="evidence" value="ECO:0007669"/>
    <property type="project" value="UniProtKB-SubCell"/>
</dbReference>
<evidence type="ECO:0000256" key="17">
    <source>
        <dbReference type="ARBA" id="ARBA00050625"/>
    </source>
</evidence>
<reference evidence="28" key="1">
    <citation type="submission" date="2021-12" db="EMBL/GenBank/DDBJ databases">
        <authorList>
            <person name="King R."/>
        </authorList>
    </citation>
    <scope>NUCLEOTIDE SEQUENCE</scope>
</reference>
<keyword evidence="7 26" id="KW-0812">Transmembrane</keyword>
<comment type="catalytic activity">
    <reaction evidence="17">
        <text>N-acetylneuraminate(in) + H(+)(in) = N-acetylneuraminate(out) + H(+)(out)</text>
        <dbReference type="Rhea" id="RHEA:28987"/>
        <dbReference type="ChEBI" id="CHEBI:15378"/>
        <dbReference type="ChEBI" id="CHEBI:35418"/>
    </reaction>
    <physiologicalReaction direction="right-to-left" evidence="17">
        <dbReference type="Rhea" id="RHEA:28989"/>
    </physiologicalReaction>
</comment>
<evidence type="ECO:0000256" key="4">
    <source>
        <dbReference type="ARBA" id="ARBA00004656"/>
    </source>
</evidence>
<dbReference type="GO" id="GO:0016323">
    <property type="term" value="C:basolateral plasma membrane"/>
    <property type="evidence" value="ECO:0007669"/>
    <property type="project" value="UniProtKB-SubCell"/>
</dbReference>
<gene>
    <name evidence="28" type="ORF">BEMITA_LOCUS8778</name>
</gene>
<comment type="subcellular location">
    <subcellularLocation>
        <location evidence="2">Basolateral cell membrane</location>
        <topology evidence="2">Multi-pass membrane protein</topology>
    </subcellularLocation>
    <subcellularLocation>
        <location evidence="3">Cytoplasmic vesicle</location>
        <location evidence="3">Secretory vesicle membrane</location>
        <topology evidence="3">Multi-pass membrane protein</topology>
    </subcellularLocation>
    <subcellularLocation>
        <location evidence="1">Cytoplasmic vesicle</location>
        <location evidence="1">Secretory vesicle</location>
        <location evidence="1">Synaptic vesicle membrane</location>
    </subcellularLocation>
    <subcellularLocation>
        <location evidence="4">Lysosome membrane</location>
    </subcellularLocation>
</comment>
<feature type="transmembrane region" description="Helical" evidence="26">
    <location>
        <begin position="138"/>
        <end position="162"/>
    </location>
</feature>
<proteinExistence type="predicted"/>
<dbReference type="InterPro" id="IPR020846">
    <property type="entry name" value="MFS_dom"/>
</dbReference>
<keyword evidence="5" id="KW-0813">Transport</keyword>
<dbReference type="InterPro" id="IPR011701">
    <property type="entry name" value="MFS"/>
</dbReference>
<evidence type="ECO:0000256" key="13">
    <source>
        <dbReference type="ARBA" id="ARBA00023228"/>
    </source>
</evidence>
<dbReference type="PANTHER" id="PTHR11662">
    <property type="entry name" value="SOLUTE CARRIER FAMILY 17"/>
    <property type="match status" value="1"/>
</dbReference>
<keyword evidence="11 26" id="KW-0472">Membrane</keyword>
<comment type="catalytic activity">
    <reaction evidence="16">
        <text>L-aspartate(out) = L-aspartate(in)</text>
        <dbReference type="Rhea" id="RHEA:66332"/>
        <dbReference type="ChEBI" id="CHEBI:29991"/>
    </reaction>
    <physiologicalReaction direction="left-to-right" evidence="16">
        <dbReference type="Rhea" id="RHEA:66333"/>
    </physiologicalReaction>
</comment>
<dbReference type="PROSITE" id="PS00217">
    <property type="entry name" value="SUGAR_TRANSPORT_2"/>
    <property type="match status" value="1"/>
</dbReference>
<evidence type="ECO:0000256" key="14">
    <source>
        <dbReference type="ARBA" id="ARBA00023329"/>
    </source>
</evidence>
<feature type="transmembrane region" description="Helical" evidence="26">
    <location>
        <begin position="306"/>
        <end position="329"/>
    </location>
</feature>
<comment type="catalytic activity">
    <reaction evidence="15">
        <text>2 nitrate(out) + H(+)(out) = 2 nitrate(in) + H(+)(in)</text>
        <dbReference type="Rhea" id="RHEA:71539"/>
        <dbReference type="ChEBI" id="CHEBI:15378"/>
        <dbReference type="ChEBI" id="CHEBI:17632"/>
    </reaction>
    <physiologicalReaction direction="left-to-right" evidence="15">
        <dbReference type="Rhea" id="RHEA:71540"/>
    </physiologicalReaction>
</comment>
<feature type="transmembrane region" description="Helical" evidence="26">
    <location>
        <begin position="112"/>
        <end position="132"/>
    </location>
</feature>
<comment type="catalytic activity">
    <reaction evidence="20">
        <text>D-glucuronate(out) + H(+)(out) = D-glucuronate(in) + H(+)(in)</text>
        <dbReference type="Rhea" id="RHEA:72591"/>
        <dbReference type="ChEBI" id="CHEBI:15378"/>
        <dbReference type="ChEBI" id="CHEBI:58720"/>
    </reaction>
    <physiologicalReaction direction="left-to-right" evidence="20">
        <dbReference type="Rhea" id="RHEA:72592"/>
    </physiologicalReaction>
</comment>
<dbReference type="FunFam" id="1.20.1250.20:FF:000067">
    <property type="entry name" value="sialin isoform X2"/>
    <property type="match status" value="1"/>
</dbReference>
<evidence type="ECO:0000256" key="9">
    <source>
        <dbReference type="ARBA" id="ARBA00022989"/>
    </source>
</evidence>
<sequence>MECNTETDLLKSLTLGTKWYIFKRRRYLVAFLAFLGITNIYAIRVNLSVAIVAMTSEQLSVVKLENGTTISTLVQEFNWDSKLRGLVLSSFFYGYICTQALGGYLSRRFGGARLFGIGVAVSALLTLITPPLARLSVYFLILLRILQGLFQGVTFPCMHALWSEWAPPMERTQLASLATSGIYVGLVATNPTCGILTEIFGWEADFYVTGSIALIWSIIWFWTVRNCPADDPHISTEELKYIHDSLCKSSSDSKMPIPWRNIITSMPVWAITVAMFTGDWGCYTLLTQLPTFMKETLNFNLAEAGILSALPYVGMALVMQVAGFLVDWVRSNYLTTKQTRKLFTCTAFTCQAICIFAVSYMDTSVGVVSCLIISCSIGAFACAAFDINNLDIAPQHACVIKGLENTISSMAGVLSPTLAGYLVQHKESSEWRNVFLITSCVYMFGAIFYGMFADGEIQSWAENETQSGKRKAEPKVAEV</sequence>
<evidence type="ECO:0000256" key="12">
    <source>
        <dbReference type="ARBA" id="ARBA00023180"/>
    </source>
</evidence>
<evidence type="ECO:0000256" key="16">
    <source>
        <dbReference type="ARBA" id="ARBA00050554"/>
    </source>
</evidence>
<feature type="transmembrane region" description="Helical" evidence="26">
    <location>
        <begin position="206"/>
        <end position="224"/>
    </location>
</feature>
<evidence type="ECO:0000256" key="25">
    <source>
        <dbReference type="ARBA" id="ARBA00081925"/>
    </source>
</evidence>
<evidence type="ECO:0000256" key="3">
    <source>
        <dbReference type="ARBA" id="ARBA00004638"/>
    </source>
</evidence>
<dbReference type="Gene3D" id="1.20.1250.20">
    <property type="entry name" value="MFS general substrate transporter like domains"/>
    <property type="match status" value="2"/>
</dbReference>
<dbReference type="KEGG" id="btab:109042230"/>
<comment type="catalytic activity">
    <reaction evidence="19">
        <text>L-glutamate(out) = L-glutamate(in)</text>
        <dbReference type="Rhea" id="RHEA:66336"/>
        <dbReference type="ChEBI" id="CHEBI:29985"/>
    </reaction>
    <physiologicalReaction direction="left-to-right" evidence="19">
        <dbReference type="Rhea" id="RHEA:66337"/>
    </physiologicalReaction>
</comment>
<feature type="transmembrane region" description="Helical" evidence="26">
    <location>
        <begin position="27"/>
        <end position="54"/>
    </location>
</feature>
<dbReference type="GO" id="GO:0030672">
    <property type="term" value="C:synaptic vesicle membrane"/>
    <property type="evidence" value="ECO:0007669"/>
    <property type="project" value="UniProtKB-SubCell"/>
</dbReference>
<dbReference type="GO" id="GO:0015293">
    <property type="term" value="F:symporter activity"/>
    <property type="evidence" value="ECO:0007669"/>
    <property type="project" value="UniProtKB-KW"/>
</dbReference>
<name>A0A9P0AFC4_BEMTA</name>
<comment type="function">
    <text evidence="21">Receptor for CM101, a polysaccharide produced by group B Streptococcus with antipathoangiogenic properties.</text>
</comment>
<keyword evidence="8" id="KW-0769">Symport</keyword>
<keyword evidence="9 26" id="KW-1133">Transmembrane helix</keyword>
<feature type="transmembrane region" description="Helical" evidence="26">
    <location>
        <begin position="174"/>
        <end position="200"/>
    </location>
</feature>
<evidence type="ECO:0000256" key="15">
    <source>
        <dbReference type="ARBA" id="ARBA00050101"/>
    </source>
</evidence>
<evidence type="ECO:0000256" key="1">
    <source>
        <dbReference type="ARBA" id="ARBA00004432"/>
    </source>
</evidence>
<evidence type="ECO:0000256" key="6">
    <source>
        <dbReference type="ARBA" id="ARBA00022475"/>
    </source>
</evidence>
<evidence type="ECO:0000313" key="29">
    <source>
        <dbReference type="Proteomes" id="UP001152759"/>
    </source>
</evidence>
<dbReference type="PROSITE" id="PS50850">
    <property type="entry name" value="MFS"/>
    <property type="match status" value="1"/>
</dbReference>
<feature type="transmembrane region" description="Helical" evidence="26">
    <location>
        <begin position="262"/>
        <end position="286"/>
    </location>
</feature>
<dbReference type="GO" id="GO:0046942">
    <property type="term" value="P:carboxylic acid transport"/>
    <property type="evidence" value="ECO:0007669"/>
    <property type="project" value="UniProtKB-ARBA"/>
</dbReference>
<evidence type="ECO:0000256" key="23">
    <source>
        <dbReference type="ARBA" id="ARBA00080244"/>
    </source>
</evidence>
<dbReference type="SUPFAM" id="SSF103473">
    <property type="entry name" value="MFS general substrate transporter"/>
    <property type="match status" value="1"/>
</dbReference>
<evidence type="ECO:0000256" key="7">
    <source>
        <dbReference type="ARBA" id="ARBA00022692"/>
    </source>
</evidence>
<evidence type="ECO:0000256" key="26">
    <source>
        <dbReference type="SAM" id="Phobius"/>
    </source>
</evidence>
<dbReference type="InterPro" id="IPR050382">
    <property type="entry name" value="MFS_Na/Anion_cotransporter"/>
</dbReference>
<evidence type="ECO:0000256" key="22">
    <source>
        <dbReference type="ARBA" id="ARBA00069713"/>
    </source>
</evidence>
<feature type="transmembrane region" description="Helical" evidence="26">
    <location>
        <begin position="366"/>
        <end position="385"/>
    </location>
</feature>
<feature type="domain" description="Major facilitator superfamily (MFS) profile" evidence="27">
    <location>
        <begin position="25"/>
        <end position="457"/>
    </location>
</feature>
<dbReference type="FunFam" id="1.20.1250.20:FF:000003">
    <property type="entry name" value="Solute carrier family 17 member 3"/>
    <property type="match status" value="1"/>
</dbReference>
<keyword evidence="12" id="KW-0325">Glycoprotein</keyword>
<feature type="transmembrane region" description="Helical" evidence="26">
    <location>
        <begin position="86"/>
        <end position="105"/>
    </location>
</feature>
<evidence type="ECO:0000256" key="20">
    <source>
        <dbReference type="ARBA" id="ARBA00051612"/>
    </source>
</evidence>
<keyword evidence="6" id="KW-1003">Cell membrane</keyword>
<dbReference type="Proteomes" id="UP001152759">
    <property type="component" value="Chromosome 5"/>
</dbReference>
<organism evidence="28 29">
    <name type="scientific">Bemisia tabaci</name>
    <name type="common">Sweetpotato whitefly</name>
    <name type="synonym">Aleurodes tabaci</name>
    <dbReference type="NCBI Taxonomy" id="7038"/>
    <lineage>
        <taxon>Eukaryota</taxon>
        <taxon>Metazoa</taxon>
        <taxon>Ecdysozoa</taxon>
        <taxon>Arthropoda</taxon>
        <taxon>Hexapoda</taxon>
        <taxon>Insecta</taxon>
        <taxon>Pterygota</taxon>
        <taxon>Neoptera</taxon>
        <taxon>Paraneoptera</taxon>
        <taxon>Hemiptera</taxon>
        <taxon>Sternorrhyncha</taxon>
        <taxon>Aleyrodoidea</taxon>
        <taxon>Aleyrodidae</taxon>
        <taxon>Aleyrodinae</taxon>
        <taxon>Bemisia</taxon>
    </lineage>
</organism>
<dbReference type="Pfam" id="PF07690">
    <property type="entry name" value="MFS_1"/>
    <property type="match status" value="1"/>
</dbReference>
<evidence type="ECO:0000256" key="8">
    <source>
        <dbReference type="ARBA" id="ARBA00022847"/>
    </source>
</evidence>
<evidence type="ECO:0000259" key="27">
    <source>
        <dbReference type="PROSITE" id="PS50850"/>
    </source>
</evidence>
<evidence type="ECO:0000313" key="28">
    <source>
        <dbReference type="EMBL" id="CAH0390009.1"/>
    </source>
</evidence>
<dbReference type="AlphaFoldDB" id="A0A9P0AFC4"/>
<evidence type="ECO:0000256" key="24">
    <source>
        <dbReference type="ARBA" id="ARBA00081195"/>
    </source>
</evidence>
<protein>
    <recommendedName>
        <fullName evidence="22">Sialin</fullName>
    </recommendedName>
    <alternativeName>
        <fullName evidence="25">H(+)/nitrate cotransporter</fullName>
    </alternativeName>
    <alternativeName>
        <fullName evidence="23">H(+)/sialic acid cotransporter</fullName>
    </alternativeName>
    <alternativeName>
        <fullName evidence="24">Vesicular excitatory amino acid transporter</fullName>
    </alternativeName>
</protein>
<comment type="catalytic activity">
    <reaction evidence="18">
        <text>N-acetyl-L-aspartyl-L-glutamate(out) = N-acetyl-L-aspartyl-L-glutamate(in)</text>
        <dbReference type="Rhea" id="RHEA:72599"/>
        <dbReference type="ChEBI" id="CHEBI:76931"/>
    </reaction>
    <physiologicalReaction direction="left-to-right" evidence="18">
        <dbReference type="Rhea" id="RHEA:72600"/>
    </physiologicalReaction>
</comment>
<evidence type="ECO:0000256" key="21">
    <source>
        <dbReference type="ARBA" id="ARBA00056891"/>
    </source>
</evidence>
<evidence type="ECO:0000256" key="11">
    <source>
        <dbReference type="ARBA" id="ARBA00023136"/>
    </source>
</evidence>
<evidence type="ECO:0000256" key="5">
    <source>
        <dbReference type="ARBA" id="ARBA00022448"/>
    </source>
</evidence>
<evidence type="ECO:0000256" key="2">
    <source>
        <dbReference type="ARBA" id="ARBA00004554"/>
    </source>
</evidence>
<dbReference type="GO" id="GO:0006820">
    <property type="term" value="P:monoatomic anion transport"/>
    <property type="evidence" value="ECO:0007669"/>
    <property type="project" value="TreeGrafter"/>
</dbReference>
<keyword evidence="13" id="KW-0458">Lysosome</keyword>
<dbReference type="CDD" id="cd17318">
    <property type="entry name" value="MFS_SLC17"/>
    <property type="match status" value="1"/>
</dbReference>
<feature type="transmembrane region" description="Helical" evidence="26">
    <location>
        <begin position="341"/>
        <end position="360"/>
    </location>
</feature>
<dbReference type="InterPro" id="IPR005829">
    <property type="entry name" value="Sugar_transporter_CS"/>
</dbReference>
<evidence type="ECO:0000256" key="18">
    <source>
        <dbReference type="ARBA" id="ARBA00051403"/>
    </source>
</evidence>
<feature type="transmembrane region" description="Helical" evidence="26">
    <location>
        <begin position="434"/>
        <end position="452"/>
    </location>
</feature>
<dbReference type="InterPro" id="IPR036259">
    <property type="entry name" value="MFS_trans_sf"/>
</dbReference>
<keyword evidence="10" id="KW-0770">Synapse</keyword>
<accession>A0A9P0AFC4</accession>
<dbReference type="EMBL" id="OU963866">
    <property type="protein sequence ID" value="CAH0390009.1"/>
    <property type="molecule type" value="Genomic_DNA"/>
</dbReference>
<evidence type="ECO:0000256" key="19">
    <source>
        <dbReference type="ARBA" id="ARBA00051447"/>
    </source>
</evidence>